<feature type="transmembrane region" description="Helical" evidence="1">
    <location>
        <begin position="128"/>
        <end position="148"/>
    </location>
</feature>
<feature type="transmembrane region" description="Helical" evidence="1">
    <location>
        <begin position="90"/>
        <end position="108"/>
    </location>
</feature>
<gene>
    <name evidence="2" type="ORF">FIV50_08190</name>
</gene>
<dbReference type="Proteomes" id="UP000316125">
    <property type="component" value="Chromosome"/>
</dbReference>
<accession>A0A4Y5YPL7</accession>
<organism evidence="2 3">
    <name type="scientific">Microbacterium foliorum</name>
    <dbReference type="NCBI Taxonomy" id="104336"/>
    <lineage>
        <taxon>Bacteria</taxon>
        <taxon>Bacillati</taxon>
        <taxon>Actinomycetota</taxon>
        <taxon>Actinomycetes</taxon>
        <taxon>Micrococcales</taxon>
        <taxon>Microbacteriaceae</taxon>
        <taxon>Microbacterium</taxon>
    </lineage>
</organism>
<keyword evidence="1" id="KW-0472">Membrane</keyword>
<protein>
    <recommendedName>
        <fullName evidence="4">DUF2238 domain-containing protein</fullName>
    </recommendedName>
</protein>
<dbReference type="Pfam" id="PF09997">
    <property type="entry name" value="DUF2238"/>
    <property type="match status" value="1"/>
</dbReference>
<evidence type="ECO:0008006" key="4">
    <source>
        <dbReference type="Google" id="ProtNLM"/>
    </source>
</evidence>
<dbReference type="RefSeq" id="WP_140037011.1">
    <property type="nucleotide sequence ID" value="NZ_CP041040.1"/>
</dbReference>
<dbReference type="OrthoDB" id="3790530at2"/>
<proteinExistence type="predicted"/>
<keyword evidence="1" id="KW-1133">Transmembrane helix</keyword>
<dbReference type="InterPro" id="IPR014509">
    <property type="entry name" value="YjdF-like"/>
</dbReference>
<feature type="transmembrane region" description="Helical" evidence="1">
    <location>
        <begin position="168"/>
        <end position="187"/>
    </location>
</feature>
<dbReference type="AlphaFoldDB" id="A0A4Y5YPL7"/>
<name>A0A4Y5YPL7_9MICO</name>
<evidence type="ECO:0000256" key="1">
    <source>
        <dbReference type="SAM" id="Phobius"/>
    </source>
</evidence>
<reference evidence="2 3" key="1">
    <citation type="submission" date="2019-06" db="EMBL/GenBank/DDBJ databases">
        <title>Complete genome of Microbacterium foliorum M2.</title>
        <authorList>
            <person name="Cao G."/>
        </authorList>
    </citation>
    <scope>NUCLEOTIDE SEQUENCE [LARGE SCALE GENOMIC DNA]</scope>
    <source>
        <strain evidence="2 3">M2</strain>
    </source>
</reference>
<dbReference type="EMBL" id="CP041040">
    <property type="protein sequence ID" value="QDE34772.1"/>
    <property type="molecule type" value="Genomic_DNA"/>
</dbReference>
<evidence type="ECO:0000313" key="3">
    <source>
        <dbReference type="Proteomes" id="UP000316125"/>
    </source>
</evidence>
<keyword evidence="1" id="KW-0812">Transmembrane</keyword>
<evidence type="ECO:0000313" key="2">
    <source>
        <dbReference type="EMBL" id="QDE34772.1"/>
    </source>
</evidence>
<feature type="transmembrane region" description="Helical" evidence="1">
    <location>
        <begin position="20"/>
        <end position="50"/>
    </location>
</feature>
<sequence>MKEDFLRPPRTLTEWSADILRALGIIGVGFALIWLTPTDAGIAALALPALMLPRVLGLRGSFDLVVCSTVLVAAWSNVFDLYRTVPGWDLLLHLVCTGVLAIVTALILTRADVVVMTRDRNAKPRTPLVLAPLLALALSAIWEMVEWLGWAYLSDEIFVTYQDTIGDMVFGGIGGITAGVILATASLNRPHSRSEFGESTNGSRAGGT</sequence>